<protein>
    <submittedName>
        <fullName evidence="1">CopG family transcriptional regulator</fullName>
    </submittedName>
</protein>
<proteinExistence type="predicted"/>
<comment type="caution">
    <text evidence="1">The sequence shown here is derived from an EMBL/GenBank/DDBJ whole genome shotgun (WGS) entry which is preliminary data.</text>
</comment>
<evidence type="ECO:0000313" key="1">
    <source>
        <dbReference type="EMBL" id="PZO39646.1"/>
    </source>
</evidence>
<accession>A0A2W4W4P9</accession>
<sequence>MKPIIIYLSPKNKQVLEQLSVQGGKTPSEIIQEAFELYVVNKKKILPKCVGVGKSGIADLSERVDELLWQ</sequence>
<dbReference type="AlphaFoldDB" id="A0A2W4W4P9"/>
<organism evidence="1 2">
    <name type="scientific">Pseudanabaena frigida</name>
    <dbReference type="NCBI Taxonomy" id="945775"/>
    <lineage>
        <taxon>Bacteria</taxon>
        <taxon>Bacillati</taxon>
        <taxon>Cyanobacteriota</taxon>
        <taxon>Cyanophyceae</taxon>
        <taxon>Pseudanabaenales</taxon>
        <taxon>Pseudanabaenaceae</taxon>
        <taxon>Pseudanabaena</taxon>
    </lineage>
</organism>
<gene>
    <name evidence="1" type="ORF">DCF19_13785</name>
</gene>
<reference evidence="1 2" key="2">
    <citation type="submission" date="2018-06" db="EMBL/GenBank/DDBJ databases">
        <title>Metagenomic assembly of (sub)arctic Cyanobacteria and their associated microbiome from non-axenic cultures.</title>
        <authorList>
            <person name="Baurain D."/>
        </authorList>
    </citation>
    <scope>NUCLEOTIDE SEQUENCE [LARGE SCALE GENOMIC DNA]</scope>
    <source>
        <strain evidence="1">ULC066bin1</strain>
    </source>
</reference>
<dbReference type="EMBL" id="QBML01000017">
    <property type="protein sequence ID" value="PZO39646.1"/>
    <property type="molecule type" value="Genomic_DNA"/>
</dbReference>
<reference evidence="1 2" key="1">
    <citation type="submission" date="2018-04" db="EMBL/GenBank/DDBJ databases">
        <authorList>
            <person name="Go L.Y."/>
            <person name="Mitchell J.A."/>
        </authorList>
    </citation>
    <scope>NUCLEOTIDE SEQUENCE [LARGE SCALE GENOMIC DNA]</scope>
    <source>
        <strain evidence="1">ULC066bin1</strain>
    </source>
</reference>
<evidence type="ECO:0000313" key="2">
    <source>
        <dbReference type="Proteomes" id="UP000249467"/>
    </source>
</evidence>
<name>A0A2W4W4P9_9CYAN</name>
<dbReference type="Proteomes" id="UP000249467">
    <property type="component" value="Unassembled WGS sequence"/>
</dbReference>